<dbReference type="PANTHER" id="PTHR45959">
    <property type="entry name" value="BHLH TRANSCRIPTION FACTOR"/>
    <property type="match status" value="1"/>
</dbReference>
<keyword evidence="3" id="KW-0805">Transcription regulation</keyword>
<dbReference type="GO" id="GO:0046983">
    <property type="term" value="F:protein dimerization activity"/>
    <property type="evidence" value="ECO:0007669"/>
    <property type="project" value="InterPro"/>
</dbReference>
<comment type="caution">
    <text evidence="10">The sequence shown here is derived from an EMBL/GenBank/DDBJ whole genome shotgun (WGS) entry which is preliminary data.</text>
</comment>
<evidence type="ECO:0000256" key="2">
    <source>
        <dbReference type="ARBA" id="ARBA00011738"/>
    </source>
</evidence>
<dbReference type="Pfam" id="PF00010">
    <property type="entry name" value="HLH"/>
    <property type="match status" value="1"/>
</dbReference>
<comment type="subcellular location">
    <subcellularLocation>
        <location evidence="1">Nucleus</location>
    </subcellularLocation>
</comment>
<feature type="compositionally biased region" description="Low complexity" evidence="8">
    <location>
        <begin position="43"/>
        <end position="54"/>
    </location>
</feature>
<feature type="compositionally biased region" description="Polar residues" evidence="8">
    <location>
        <begin position="11"/>
        <end position="29"/>
    </location>
</feature>
<dbReference type="FunFam" id="4.10.280.10:FF:000095">
    <property type="entry name" value="Basic helix-loop-helix family protein"/>
    <property type="match status" value="1"/>
</dbReference>
<evidence type="ECO:0000313" key="11">
    <source>
        <dbReference type="Proteomes" id="UP001367508"/>
    </source>
</evidence>
<dbReference type="PROSITE" id="PS50888">
    <property type="entry name" value="BHLH"/>
    <property type="match status" value="1"/>
</dbReference>
<dbReference type="InterPro" id="IPR011598">
    <property type="entry name" value="bHLH_dom"/>
</dbReference>
<evidence type="ECO:0000256" key="6">
    <source>
        <dbReference type="ARBA" id="ARBA00023242"/>
    </source>
</evidence>
<dbReference type="InterPro" id="IPR054502">
    <property type="entry name" value="bHLH-TF_ACT-like_plant"/>
</dbReference>
<proteinExistence type="predicted"/>
<keyword evidence="6" id="KW-0539">Nucleus</keyword>
<reference evidence="10 11" key="1">
    <citation type="submission" date="2024-01" db="EMBL/GenBank/DDBJ databases">
        <title>The genomes of 5 underutilized Papilionoideae crops provide insights into root nodulation and disease resistanc.</title>
        <authorList>
            <person name="Jiang F."/>
        </authorList>
    </citation>
    <scope>NUCLEOTIDE SEQUENCE [LARGE SCALE GENOMIC DNA]</scope>
    <source>
        <strain evidence="10">LVBAO_FW01</strain>
        <tissue evidence="10">Leaves</tissue>
    </source>
</reference>
<dbReference type="CDD" id="cd11452">
    <property type="entry name" value="bHLH_AtNAI1_like"/>
    <property type="match status" value="1"/>
</dbReference>
<dbReference type="GO" id="GO:0005634">
    <property type="term" value="C:nucleus"/>
    <property type="evidence" value="ECO:0007669"/>
    <property type="project" value="UniProtKB-SubCell"/>
</dbReference>
<name>A0AAN9K0P9_CANGL</name>
<dbReference type="EMBL" id="JAYMYQ010000010">
    <property type="protein sequence ID" value="KAK7307711.1"/>
    <property type="molecule type" value="Genomic_DNA"/>
</dbReference>
<feature type="compositionally biased region" description="Low complexity" evidence="8">
    <location>
        <begin position="236"/>
        <end position="250"/>
    </location>
</feature>
<dbReference type="InterPro" id="IPR036638">
    <property type="entry name" value="HLH_DNA-bd_sf"/>
</dbReference>
<keyword evidence="7" id="KW-0175">Coiled coil</keyword>
<evidence type="ECO:0000259" key="9">
    <source>
        <dbReference type="PROSITE" id="PS50888"/>
    </source>
</evidence>
<gene>
    <name evidence="10" type="ORF">VNO77_41023</name>
</gene>
<accession>A0AAN9K0P9</accession>
<comment type="subunit">
    <text evidence="2">Homodimer.</text>
</comment>
<evidence type="ECO:0000256" key="4">
    <source>
        <dbReference type="ARBA" id="ARBA00023125"/>
    </source>
</evidence>
<dbReference type="Gene3D" id="4.10.280.10">
    <property type="entry name" value="Helix-loop-helix DNA-binding domain"/>
    <property type="match status" value="1"/>
</dbReference>
<dbReference type="GO" id="GO:0003677">
    <property type="term" value="F:DNA binding"/>
    <property type="evidence" value="ECO:0007669"/>
    <property type="project" value="UniProtKB-KW"/>
</dbReference>
<protein>
    <recommendedName>
        <fullName evidence="9">BHLH domain-containing protein</fullName>
    </recommendedName>
</protein>
<dbReference type="Pfam" id="PF22754">
    <property type="entry name" value="bHLH-TF_ACT-like_plant"/>
    <property type="match status" value="1"/>
</dbReference>
<evidence type="ECO:0000256" key="8">
    <source>
        <dbReference type="SAM" id="MobiDB-lite"/>
    </source>
</evidence>
<organism evidence="10 11">
    <name type="scientific">Canavalia gladiata</name>
    <name type="common">Sword bean</name>
    <name type="synonym">Dolichos gladiatus</name>
    <dbReference type="NCBI Taxonomy" id="3824"/>
    <lineage>
        <taxon>Eukaryota</taxon>
        <taxon>Viridiplantae</taxon>
        <taxon>Streptophyta</taxon>
        <taxon>Embryophyta</taxon>
        <taxon>Tracheophyta</taxon>
        <taxon>Spermatophyta</taxon>
        <taxon>Magnoliopsida</taxon>
        <taxon>eudicotyledons</taxon>
        <taxon>Gunneridae</taxon>
        <taxon>Pentapetalae</taxon>
        <taxon>rosids</taxon>
        <taxon>fabids</taxon>
        <taxon>Fabales</taxon>
        <taxon>Fabaceae</taxon>
        <taxon>Papilionoideae</taxon>
        <taxon>50 kb inversion clade</taxon>
        <taxon>NPAAA clade</taxon>
        <taxon>indigoferoid/millettioid clade</taxon>
        <taxon>Phaseoleae</taxon>
        <taxon>Canavalia</taxon>
    </lineage>
</organism>
<evidence type="ECO:0000256" key="5">
    <source>
        <dbReference type="ARBA" id="ARBA00023163"/>
    </source>
</evidence>
<keyword evidence="4" id="KW-0238">DNA-binding</keyword>
<evidence type="ECO:0000256" key="7">
    <source>
        <dbReference type="SAM" id="Coils"/>
    </source>
</evidence>
<feature type="coiled-coil region" evidence="7">
    <location>
        <begin position="191"/>
        <end position="218"/>
    </location>
</feature>
<feature type="region of interest" description="Disordered" evidence="8">
    <location>
        <begin position="232"/>
        <end position="255"/>
    </location>
</feature>
<dbReference type="Proteomes" id="UP001367508">
    <property type="component" value="Unassembled WGS sequence"/>
</dbReference>
<feature type="region of interest" description="Disordered" evidence="8">
    <location>
        <begin position="1"/>
        <end position="66"/>
    </location>
</feature>
<evidence type="ECO:0000313" key="10">
    <source>
        <dbReference type="EMBL" id="KAK7307711.1"/>
    </source>
</evidence>
<dbReference type="PANTHER" id="PTHR45959:SF64">
    <property type="entry name" value="BASIC HELIX LOOP HELIX (BHLH) DNA-BINDING FAMILY PROTEIN"/>
    <property type="match status" value="1"/>
</dbReference>
<dbReference type="SUPFAM" id="SSF47459">
    <property type="entry name" value="HLH, helix-loop-helix DNA-binding domain"/>
    <property type="match status" value="1"/>
</dbReference>
<keyword evidence="5" id="KW-0804">Transcription</keyword>
<keyword evidence="11" id="KW-1185">Reference proteome</keyword>
<dbReference type="SMART" id="SM00353">
    <property type="entry name" value="HLH"/>
    <property type="match status" value="1"/>
</dbReference>
<feature type="region of interest" description="Disordered" evidence="8">
    <location>
        <begin position="108"/>
        <end position="134"/>
    </location>
</feature>
<sequence>MFSQEPEDYNNFMNQSDPNGVDGNFSSYESIAPPPQEENLQKSLSNNSSTMSNSPGDDNSFDERSSKILKTGTSNTSYLSQKKDSSLSYILSFDNVNPGPILNVNSTLKPKGKVVNHGRSTPSKGSLENKKKEVRPNIQENKNSGSVARSPHHAQDHIIAERKRREKISQQFIALSAIIPGLKKMDKASVLGDAIRHVKQLQEQVKLLEEQNKRKRVESVVYVEKSKFSVDEDVSDTSSNSGDGNSYDPSKTNGSLPEVEVRVSEKNVMIRIHCEKQKGVLMNILKEMENLHLSVVNSSVLLFGTSKLDITIVAEMDDELSLSVKEVARNLRVGLMQFM</sequence>
<feature type="domain" description="BHLH" evidence="9">
    <location>
        <begin position="152"/>
        <end position="201"/>
    </location>
</feature>
<dbReference type="GO" id="GO:0006355">
    <property type="term" value="P:regulation of DNA-templated transcription"/>
    <property type="evidence" value="ECO:0007669"/>
    <property type="project" value="UniProtKB-ARBA"/>
</dbReference>
<dbReference type="InterPro" id="IPR052610">
    <property type="entry name" value="bHLH_transcription_regulator"/>
</dbReference>
<evidence type="ECO:0000256" key="3">
    <source>
        <dbReference type="ARBA" id="ARBA00023015"/>
    </source>
</evidence>
<dbReference type="AlphaFoldDB" id="A0AAN9K0P9"/>
<evidence type="ECO:0000256" key="1">
    <source>
        <dbReference type="ARBA" id="ARBA00004123"/>
    </source>
</evidence>